<evidence type="ECO:0000256" key="3">
    <source>
        <dbReference type="ARBA" id="ARBA00023002"/>
    </source>
</evidence>
<accession>F8FJV8</accession>
<sequence length="473" mass="51031">MTPNPNQNLKPNPNPNPTMKWSPTLRLPSEELPVLSEVDVAVVGGGPSGAAAAIAAARNGARTLLVEQRGFLGGMGTLALVPAFCPFTDKEKPVVRGIGLELMERMKRSCRPAYYEEYRDQLDWVPIDAEVLKRVYDEAVLESGASVLFHTFVGQVLLNGDRNAVEGLVLVNKSGRSVVKARYVVDASGDADVAALAGAPFQKGGESGELQPGTMCYLLAGVDRGRFKQYLADSGDTGQIPKAVRLAQDNGHLPPGRREVSGFAWISDSLVGVNFGHVFGIDGTKAEDLTRAAVEGRKLVRTQVEFLRSCVPGFENAHLVSTGEQIGIRETRRIVGDYRLVQDDFTSMRSFPDDIARNSYFIDIHMATSKESMDMRHLPPGRSHGVPYRALLPQGLGNLWVAGRAASADRVVQGSLRVMPNCFAMGQAAGTAAALCAADGGTSREVDVKRLQRLLMEQGAWLGEMNGRCESHG</sequence>
<keyword evidence="3" id="KW-0560">Oxidoreductase</keyword>
<dbReference type="HOGENOM" id="CLU_045820_0_0_9"/>
<dbReference type="SUPFAM" id="SSF51905">
    <property type="entry name" value="FAD/NAD(P)-binding domain"/>
    <property type="match status" value="1"/>
</dbReference>
<evidence type="ECO:0000313" key="6">
    <source>
        <dbReference type="EMBL" id="AEI43439.1"/>
    </source>
</evidence>
<keyword evidence="5" id="KW-0411">Iron-sulfur</keyword>
<evidence type="ECO:0000256" key="1">
    <source>
        <dbReference type="ARBA" id="ARBA00022485"/>
    </source>
</evidence>
<evidence type="ECO:0000313" key="7">
    <source>
        <dbReference type="Proteomes" id="UP000006620"/>
    </source>
</evidence>
<dbReference type="EMBL" id="CP002869">
    <property type="protein sequence ID" value="AEI43439.1"/>
    <property type="molecule type" value="Genomic_DNA"/>
</dbReference>
<evidence type="ECO:0000256" key="2">
    <source>
        <dbReference type="ARBA" id="ARBA00022723"/>
    </source>
</evidence>
<dbReference type="KEGG" id="pms:KNP414_04914"/>
<dbReference type="PANTHER" id="PTHR43498:SF1">
    <property type="entry name" value="COB--COM HETERODISULFIDE REDUCTASE IRON-SULFUR SUBUNIT A"/>
    <property type="match status" value="1"/>
</dbReference>
<gene>
    <name evidence="6" type="ordered locus">KNP414_04914</name>
</gene>
<keyword evidence="4" id="KW-0408">Iron</keyword>
<proteinExistence type="predicted"/>
<dbReference type="AlphaFoldDB" id="F8FJV8"/>
<dbReference type="PATRIC" id="fig|1036673.3.peg.4530"/>
<dbReference type="GO" id="GO:0016491">
    <property type="term" value="F:oxidoreductase activity"/>
    <property type="evidence" value="ECO:0007669"/>
    <property type="project" value="UniProtKB-KW"/>
</dbReference>
<evidence type="ECO:0000256" key="4">
    <source>
        <dbReference type="ARBA" id="ARBA00023004"/>
    </source>
</evidence>
<dbReference type="PANTHER" id="PTHR43498">
    <property type="entry name" value="FERREDOXIN:COB-COM HETERODISULFIDE REDUCTASE SUBUNIT A"/>
    <property type="match status" value="1"/>
</dbReference>
<dbReference type="InterPro" id="IPR036188">
    <property type="entry name" value="FAD/NAD-bd_sf"/>
</dbReference>
<dbReference type="Pfam" id="PF12831">
    <property type="entry name" value="FAD_oxidored"/>
    <property type="match status" value="1"/>
</dbReference>
<dbReference type="InterPro" id="IPR039650">
    <property type="entry name" value="HdrA-like"/>
</dbReference>
<dbReference type="GO" id="GO:0046872">
    <property type="term" value="F:metal ion binding"/>
    <property type="evidence" value="ECO:0007669"/>
    <property type="project" value="UniProtKB-KW"/>
</dbReference>
<keyword evidence="1" id="KW-0004">4Fe-4S</keyword>
<dbReference type="Proteomes" id="UP000006620">
    <property type="component" value="Chromosome"/>
</dbReference>
<dbReference type="Gene3D" id="3.50.50.60">
    <property type="entry name" value="FAD/NAD(P)-binding domain"/>
    <property type="match status" value="1"/>
</dbReference>
<dbReference type="GO" id="GO:0051539">
    <property type="term" value="F:4 iron, 4 sulfur cluster binding"/>
    <property type="evidence" value="ECO:0007669"/>
    <property type="project" value="UniProtKB-KW"/>
</dbReference>
<organism evidence="6 7">
    <name type="scientific">Paenibacillus mucilaginosus (strain KNP414)</name>
    <dbReference type="NCBI Taxonomy" id="1036673"/>
    <lineage>
        <taxon>Bacteria</taxon>
        <taxon>Bacillati</taxon>
        <taxon>Bacillota</taxon>
        <taxon>Bacilli</taxon>
        <taxon>Bacillales</taxon>
        <taxon>Paenibacillaceae</taxon>
        <taxon>Paenibacillus</taxon>
    </lineage>
</organism>
<keyword evidence="2" id="KW-0479">Metal-binding</keyword>
<dbReference type="PRINTS" id="PR00469">
    <property type="entry name" value="PNDRDTASEII"/>
</dbReference>
<name>F8FJV8_PAEMK</name>
<reference evidence="6 7" key="2">
    <citation type="journal article" date="2013" name="Genome Announc.">
        <title>Genome Sequence of Growth-Improving Paenibacillus mucilaginosus Strain KNP414.</title>
        <authorList>
            <person name="Lu J.J."/>
            <person name="Wang J.F."/>
            <person name="Hu X.F."/>
        </authorList>
    </citation>
    <scope>NUCLEOTIDE SEQUENCE [LARGE SCALE GENOMIC DNA]</scope>
    <source>
        <strain evidence="6 7">KNP414</strain>
    </source>
</reference>
<reference evidence="7" key="1">
    <citation type="submission" date="2011-06" db="EMBL/GenBank/DDBJ databases">
        <title>Complete genome sequence of Paenibacillus mucilaginosus KNP414.</title>
        <authorList>
            <person name="Wang J."/>
            <person name="Hu S."/>
            <person name="Hu X."/>
            <person name="Zhang B."/>
            <person name="Dong D."/>
            <person name="Zhang S."/>
            <person name="Zhao K."/>
            <person name="Wu D."/>
        </authorList>
    </citation>
    <scope>NUCLEOTIDE SEQUENCE [LARGE SCALE GENOMIC DNA]</scope>
    <source>
        <strain evidence="7">KNP414</strain>
    </source>
</reference>
<evidence type="ECO:0000256" key="5">
    <source>
        <dbReference type="ARBA" id="ARBA00023014"/>
    </source>
</evidence>
<protein>
    <submittedName>
        <fullName evidence="6">FAD dependent oxidoreductase</fullName>
    </submittedName>
</protein>